<dbReference type="InterPro" id="IPR013598">
    <property type="entry name" value="Exportin-1/Importin-b-like"/>
</dbReference>
<dbReference type="Pfam" id="PF08389">
    <property type="entry name" value="Xpo1"/>
    <property type="match status" value="1"/>
</dbReference>
<dbReference type="InterPro" id="IPR016024">
    <property type="entry name" value="ARM-type_fold"/>
</dbReference>
<feature type="compositionally biased region" description="Acidic residues" evidence="1">
    <location>
        <begin position="580"/>
        <end position="591"/>
    </location>
</feature>
<dbReference type="InterPro" id="IPR011989">
    <property type="entry name" value="ARM-like"/>
</dbReference>
<dbReference type="Proteomes" id="UP000751190">
    <property type="component" value="Unassembled WGS sequence"/>
</dbReference>
<dbReference type="AlphaFoldDB" id="A0A8J5XTI7"/>
<protein>
    <recommendedName>
        <fullName evidence="2">Exportin-1/Importin-beta-like domain-containing protein</fullName>
    </recommendedName>
</protein>
<organism evidence="3 4">
    <name type="scientific">Diacronema lutheri</name>
    <name type="common">Unicellular marine alga</name>
    <name type="synonym">Monochrysis lutheri</name>
    <dbReference type="NCBI Taxonomy" id="2081491"/>
    <lineage>
        <taxon>Eukaryota</taxon>
        <taxon>Haptista</taxon>
        <taxon>Haptophyta</taxon>
        <taxon>Pavlovophyceae</taxon>
        <taxon>Pavlovales</taxon>
        <taxon>Pavlovaceae</taxon>
        <taxon>Diacronema</taxon>
    </lineage>
</organism>
<dbReference type="SUPFAM" id="SSF48371">
    <property type="entry name" value="ARM repeat"/>
    <property type="match status" value="1"/>
</dbReference>
<feature type="compositionally biased region" description="Gly residues" evidence="1">
    <location>
        <begin position="568"/>
        <end position="579"/>
    </location>
</feature>
<dbReference type="EMBL" id="JAGTXO010000011">
    <property type="protein sequence ID" value="KAG8465160.1"/>
    <property type="molecule type" value="Genomic_DNA"/>
</dbReference>
<proteinExistence type="predicted"/>
<evidence type="ECO:0000313" key="3">
    <source>
        <dbReference type="EMBL" id="KAG8465160.1"/>
    </source>
</evidence>
<reference evidence="3" key="1">
    <citation type="submission" date="2021-05" db="EMBL/GenBank/DDBJ databases">
        <title>The genome of the haptophyte Pavlova lutheri (Diacronema luteri, Pavlovales) - a model for lipid biosynthesis in eukaryotic algae.</title>
        <authorList>
            <person name="Hulatt C.J."/>
            <person name="Posewitz M.C."/>
        </authorList>
    </citation>
    <scope>NUCLEOTIDE SEQUENCE</scope>
    <source>
        <strain evidence="3">NIVA-4/92</strain>
    </source>
</reference>
<sequence length="1275" mass="126035">MGDVERISQCCRVLSDPTSAADAKAAADGALSAVRAQPRAWAVADAMLSASADVWTHLFALQLLQSEVARVWRPGGRGTAEQAELRSAVMSRVRALASVDSPPRDVAIMRDKLATVLVSVLRAEGAPSWAPFLAQLLPAVDTPAAARTVLRICRLLGEEVLDEQAGPLSASHARQVRAALAEQPAGGRAEQAIGAQLLALATAALREAAAAASGGADGDASLTADGLGVVELFAPHLPAALVWPRTGGGGANANALRECVLALLAVPRTRAGALGALGGMMRARLAPPDGRPAAERDERAWHEREMASAAIAAQNILLPAATRRSAPAGDDAAARSWPAAAGARPPTLGWPPRQAQALLAFCLALWRAHARSLAPRGDTGAPAADAHGAELSQLWASCLCFVLTASLSAAQPRPRARSAVSGRRGDGDGDGDGDGGGDDDGDGDGDGDGAEDEEEEEAWPVCAQLWAELLAAVRAAPPRADAPATAVLRAALPPIAATLSARFPRDTELALVCPAHRSGRPTSGSRAARVFEEMDSEIGGELAERFLAAGQPPPLAHLRADADARAVGAGGGRPAGGGDGGDDGGDGDDGDGGGAASVQLHAHCAAAARALGALGSTPLLCEQAAALAFGASGEGARAPRAALGASRALWCAAAALGGAPDDGGASVALSGALLERATRCDLAAERACAVTDLCGWVRARGALLGVGDAHGVHALALALCAWAGLDGVAHAPADGVAARAMAAMAAGALCALCAHLPAERAAAFGAQLAHAVGAAERAREARGGAPTASPPEPHAPPCAHLGALVAVAACAARAGGGDGRGIPLLVAALAPRAELVHAQSLPLLLALGAEGTVVTAGAAELLALAKATGRALRAHRDAARVGGCWAYALAVGVLRERPPSLGEAAAGPSRLAASIPPIVRARAPPTSPLGRALVRCRALALELLAALAHGAAALVARAAGTAAAGGTADALLVERRQLGAAIRAAALSAQPLDIADLARAAGALGALGDVALLGDDAPPRALALALLPLAHSARAPSAAPAADDLRAAAAALDDGAVCSLSALVLMVLNCDGAQGTADGERAWHMLARAAGGGGGGDASNLAAAACALAVAALDGSRGARAAALGAAVGEALCDAQLAGADGTTVALLRGALGQLVLWGASARTTARGDGAREQPGAAAHFERLARAACRALGTSAEAHALVETALVETANSAGGAGPTVESHAREAAALLLHAAAGPMPTDTQAQAASASAQHGAVLRAWLLEHGPASGAEPPF</sequence>
<evidence type="ECO:0000259" key="2">
    <source>
        <dbReference type="Pfam" id="PF08389"/>
    </source>
</evidence>
<feature type="compositionally biased region" description="Acidic residues" evidence="1">
    <location>
        <begin position="428"/>
        <end position="458"/>
    </location>
</feature>
<feature type="region of interest" description="Disordered" evidence="1">
    <location>
        <begin position="566"/>
        <end position="594"/>
    </location>
</feature>
<accession>A0A8J5XTI7</accession>
<comment type="caution">
    <text evidence="3">The sequence shown here is derived from an EMBL/GenBank/DDBJ whole genome shotgun (WGS) entry which is preliminary data.</text>
</comment>
<keyword evidence="4" id="KW-1185">Reference proteome</keyword>
<dbReference type="Gene3D" id="1.25.10.10">
    <property type="entry name" value="Leucine-rich Repeat Variant"/>
    <property type="match status" value="1"/>
</dbReference>
<feature type="domain" description="Exportin-1/Importin-beta-like" evidence="2">
    <location>
        <begin position="108"/>
        <end position="183"/>
    </location>
</feature>
<feature type="region of interest" description="Disordered" evidence="1">
    <location>
        <begin position="412"/>
        <end position="458"/>
    </location>
</feature>
<name>A0A8J5XTI7_DIALT</name>
<evidence type="ECO:0000256" key="1">
    <source>
        <dbReference type="SAM" id="MobiDB-lite"/>
    </source>
</evidence>
<gene>
    <name evidence="3" type="ORF">KFE25_012523</name>
</gene>
<evidence type="ECO:0000313" key="4">
    <source>
        <dbReference type="Proteomes" id="UP000751190"/>
    </source>
</evidence>